<proteinExistence type="predicted"/>
<dbReference type="SUPFAM" id="SSF53335">
    <property type="entry name" value="S-adenosyl-L-methionine-dependent methyltransferases"/>
    <property type="match status" value="1"/>
</dbReference>
<dbReference type="InterPro" id="IPR008471">
    <property type="entry name" value="MnmC-like_methylTransf"/>
</dbReference>
<accession>A0AAU6Q3Y5</accession>
<dbReference type="Pfam" id="PF05430">
    <property type="entry name" value="Methyltransf_30"/>
    <property type="match status" value="1"/>
</dbReference>
<dbReference type="EMBL" id="CP149782">
    <property type="protein sequence ID" value="WYF44901.1"/>
    <property type="molecule type" value="Genomic_DNA"/>
</dbReference>
<dbReference type="AlphaFoldDB" id="A0AAU6Q3Y5"/>
<dbReference type="PANTHER" id="PTHR39963:SF1">
    <property type="entry name" value="MNMC-LIKE METHYLTRANSFERASE DOMAIN-CONTAINING PROTEIN"/>
    <property type="match status" value="1"/>
</dbReference>
<feature type="domain" description="MnmC-like methyltransferase" evidence="1">
    <location>
        <begin position="110"/>
        <end position="231"/>
    </location>
</feature>
<dbReference type="InterPro" id="IPR047785">
    <property type="entry name" value="tRNA_MNMC2"/>
</dbReference>
<dbReference type="Gene3D" id="3.40.50.150">
    <property type="entry name" value="Vaccinia Virus protein VP39"/>
    <property type="match status" value="1"/>
</dbReference>
<dbReference type="RefSeq" id="WP_339096079.1">
    <property type="nucleotide sequence ID" value="NZ_CP149782.1"/>
</dbReference>
<sequence>MTASESAQAAPCVLLTPDGSRTAHSARFGEAYGSRHGARAQAHHVFLEGSGTDLHPAPRVLEIGFGLGLNFRATLANAAERGVPLDYLAYEFDPAPPSLLREVAEGGEGAAHPLWLELLHDWACAERLSVEAGEARLRVHFADVTQAAGTGAELPLDWATALYLDGFSPTRNPEVWTPEFVARLALALAPGGMLTTYSAAGHVRRSLEAAGLQVERRPGAPGKRECLRAVRPR</sequence>
<reference evidence="2" key="1">
    <citation type="submission" date="2024-03" db="EMBL/GenBank/DDBJ databases">
        <title>Deinococcus weizhi sp. nov., isolated from human skin.</title>
        <authorList>
            <person name="Wei Z."/>
            <person name="Tian F."/>
            <person name="Yang C."/>
            <person name="Xin L.T."/>
            <person name="Wen Z.J."/>
            <person name="Lan K.C."/>
            <person name="Yu L."/>
            <person name="Zhe W."/>
            <person name="Dan F.D."/>
            <person name="Jun W."/>
            <person name="Rui Z."/>
            <person name="Yong X.J."/>
            <person name="Ting Y."/>
            <person name="Wei X."/>
            <person name="Xu Z.G."/>
            <person name="Xin Z."/>
            <person name="Dong F.G."/>
            <person name="Ni X.M."/>
            <person name="Zheng M.G."/>
            <person name="Chun Y."/>
            <person name="Qian W.X."/>
        </authorList>
    </citation>
    <scope>NUCLEOTIDE SEQUENCE</scope>
    <source>
        <strain evidence="2">VB142</strain>
    </source>
</reference>
<gene>
    <name evidence="2" type="primary">mnmD</name>
    <name evidence="2" type="ORF">WDJ50_01945</name>
</gene>
<evidence type="ECO:0000313" key="2">
    <source>
        <dbReference type="EMBL" id="WYF44901.1"/>
    </source>
</evidence>
<protein>
    <submittedName>
        <fullName evidence="2">tRNA (5-methylaminomethyl-2-thiouridine)(34)-methyltransferase MnmD</fullName>
    </submittedName>
</protein>
<dbReference type="GO" id="GO:0016645">
    <property type="term" value="F:oxidoreductase activity, acting on the CH-NH group of donors"/>
    <property type="evidence" value="ECO:0007669"/>
    <property type="project" value="InterPro"/>
</dbReference>
<name>A0AAU6Q3Y5_9DEIO</name>
<dbReference type="NCBIfam" id="NF033855">
    <property type="entry name" value="tRNA_MNMC2"/>
    <property type="match status" value="1"/>
</dbReference>
<dbReference type="PANTHER" id="PTHR39963">
    <property type="entry name" value="SLL0983 PROTEIN"/>
    <property type="match status" value="1"/>
</dbReference>
<organism evidence="2">
    <name type="scientific">Deinococcus sp. VB142</name>
    <dbReference type="NCBI Taxonomy" id="3112952"/>
    <lineage>
        <taxon>Bacteria</taxon>
        <taxon>Thermotogati</taxon>
        <taxon>Deinococcota</taxon>
        <taxon>Deinococci</taxon>
        <taxon>Deinococcales</taxon>
        <taxon>Deinococcaceae</taxon>
        <taxon>Deinococcus</taxon>
    </lineage>
</organism>
<dbReference type="InterPro" id="IPR029063">
    <property type="entry name" value="SAM-dependent_MTases_sf"/>
</dbReference>
<dbReference type="GO" id="GO:0004808">
    <property type="term" value="F:tRNA (5-methylaminomethyl-2-thiouridylate)(34)-methyltransferase activity"/>
    <property type="evidence" value="ECO:0007669"/>
    <property type="project" value="InterPro"/>
</dbReference>
<evidence type="ECO:0000259" key="1">
    <source>
        <dbReference type="Pfam" id="PF05430"/>
    </source>
</evidence>